<dbReference type="Pfam" id="PF17800">
    <property type="entry name" value="NPL"/>
    <property type="match status" value="1"/>
</dbReference>
<evidence type="ECO:0000256" key="6">
    <source>
        <dbReference type="SAM" id="MobiDB-lite"/>
    </source>
</evidence>
<evidence type="ECO:0000313" key="9">
    <source>
        <dbReference type="Proteomes" id="UP000789390"/>
    </source>
</evidence>
<dbReference type="Gene3D" id="2.60.120.340">
    <property type="entry name" value="Nucleoplasmin core domain"/>
    <property type="match status" value="1"/>
</dbReference>
<feature type="domain" description="PPIase FKBP-type" evidence="7">
    <location>
        <begin position="277"/>
        <end position="365"/>
    </location>
</feature>
<feature type="compositionally biased region" description="Acidic residues" evidence="6">
    <location>
        <begin position="152"/>
        <end position="171"/>
    </location>
</feature>
<dbReference type="InterPro" id="IPR046357">
    <property type="entry name" value="PPIase_dom_sf"/>
</dbReference>
<dbReference type="GO" id="GO:0003755">
    <property type="term" value="F:peptidyl-prolyl cis-trans isomerase activity"/>
    <property type="evidence" value="ECO:0007669"/>
    <property type="project" value="UniProtKB-KW"/>
</dbReference>
<dbReference type="OrthoDB" id="1902587at2759"/>
<evidence type="ECO:0000256" key="3">
    <source>
        <dbReference type="ARBA" id="ARBA00023235"/>
    </source>
</evidence>
<dbReference type="SUPFAM" id="SSF54534">
    <property type="entry name" value="FKBP-like"/>
    <property type="match status" value="1"/>
</dbReference>
<dbReference type="Proteomes" id="UP000789390">
    <property type="component" value="Unassembled WGS sequence"/>
</dbReference>
<dbReference type="GO" id="GO:0005730">
    <property type="term" value="C:nucleolus"/>
    <property type="evidence" value="ECO:0007669"/>
    <property type="project" value="TreeGrafter"/>
</dbReference>
<proteinExistence type="inferred from homology"/>
<comment type="similarity">
    <text evidence="4">Belongs to the FKBP-type PPIase family.</text>
</comment>
<comment type="caution">
    <text evidence="8">The sequence shown here is derived from an EMBL/GenBank/DDBJ whole genome shotgun (WGS) entry which is preliminary data.</text>
</comment>
<keyword evidence="2 4" id="KW-0697">Rotamase</keyword>
<evidence type="ECO:0000256" key="1">
    <source>
        <dbReference type="ARBA" id="ARBA00000971"/>
    </source>
</evidence>
<evidence type="ECO:0000259" key="7">
    <source>
        <dbReference type="PROSITE" id="PS50059"/>
    </source>
</evidence>
<keyword evidence="3 4" id="KW-0413">Isomerase</keyword>
<dbReference type="InterPro" id="IPR041232">
    <property type="entry name" value="NPL"/>
</dbReference>
<dbReference type="InterPro" id="IPR001179">
    <property type="entry name" value="PPIase_FKBP_dom"/>
</dbReference>
<feature type="compositionally biased region" description="Low complexity" evidence="6">
    <location>
        <begin position="192"/>
        <end position="211"/>
    </location>
</feature>
<dbReference type="GO" id="GO:0000785">
    <property type="term" value="C:chromatin"/>
    <property type="evidence" value="ECO:0007669"/>
    <property type="project" value="TreeGrafter"/>
</dbReference>
<evidence type="ECO:0000256" key="4">
    <source>
        <dbReference type="PIRNR" id="PIRNR001473"/>
    </source>
</evidence>
<dbReference type="PANTHER" id="PTHR43811">
    <property type="entry name" value="FKBP-TYPE PEPTIDYL-PROLYL CIS-TRANS ISOMERASE FKPA"/>
    <property type="match status" value="1"/>
</dbReference>
<protein>
    <recommendedName>
        <fullName evidence="4">FK506-binding protein</fullName>
        <ecNumber evidence="4">5.2.1.8</ecNumber>
    </recommendedName>
</protein>
<evidence type="ECO:0000256" key="2">
    <source>
        <dbReference type="ARBA" id="ARBA00023110"/>
    </source>
</evidence>
<dbReference type="PIRSF" id="PIRSF001473">
    <property type="entry name" value="FK506-bp_FPR3"/>
    <property type="match status" value="1"/>
</dbReference>
<feature type="region of interest" description="Disordered" evidence="6">
    <location>
        <begin position="130"/>
        <end position="277"/>
    </location>
</feature>
<dbReference type="AlphaFoldDB" id="A0A8J2RYP6"/>
<accession>A0A8J2RYP6</accession>
<dbReference type="Pfam" id="PF00254">
    <property type="entry name" value="FKBP_C"/>
    <property type="match status" value="1"/>
</dbReference>
<feature type="compositionally biased region" description="Basic and acidic residues" evidence="6">
    <location>
        <begin position="238"/>
        <end position="248"/>
    </location>
</feature>
<dbReference type="PROSITE" id="PS50059">
    <property type="entry name" value="FKBP_PPIASE"/>
    <property type="match status" value="1"/>
</dbReference>
<gene>
    <name evidence="8" type="ORF">DGAL_LOCUS8990</name>
</gene>
<comment type="catalytic activity">
    <reaction evidence="1 4 5">
        <text>[protein]-peptidylproline (omega=180) = [protein]-peptidylproline (omega=0)</text>
        <dbReference type="Rhea" id="RHEA:16237"/>
        <dbReference type="Rhea" id="RHEA-COMP:10747"/>
        <dbReference type="Rhea" id="RHEA-COMP:10748"/>
        <dbReference type="ChEBI" id="CHEBI:83833"/>
        <dbReference type="ChEBI" id="CHEBI:83834"/>
        <dbReference type="EC" id="5.2.1.8"/>
    </reaction>
</comment>
<evidence type="ECO:0000313" key="8">
    <source>
        <dbReference type="EMBL" id="CAH0105917.1"/>
    </source>
</evidence>
<dbReference type="FunFam" id="3.10.50.40:FF:000006">
    <property type="entry name" value="Peptidyl-prolyl cis-trans isomerase"/>
    <property type="match status" value="1"/>
</dbReference>
<organism evidence="8 9">
    <name type="scientific">Daphnia galeata</name>
    <dbReference type="NCBI Taxonomy" id="27404"/>
    <lineage>
        <taxon>Eukaryota</taxon>
        <taxon>Metazoa</taxon>
        <taxon>Ecdysozoa</taxon>
        <taxon>Arthropoda</taxon>
        <taxon>Crustacea</taxon>
        <taxon>Branchiopoda</taxon>
        <taxon>Diplostraca</taxon>
        <taxon>Cladocera</taxon>
        <taxon>Anomopoda</taxon>
        <taxon>Daphniidae</taxon>
        <taxon>Daphnia</taxon>
    </lineage>
</organism>
<dbReference type="InterPro" id="IPR023566">
    <property type="entry name" value="PPIase_Fpr3/Fpr4-like"/>
</dbReference>
<dbReference type="PANTHER" id="PTHR43811:SF19">
    <property type="entry name" value="39 KDA FK506-BINDING NUCLEAR PROTEIN"/>
    <property type="match status" value="1"/>
</dbReference>
<dbReference type="Gene3D" id="3.10.50.40">
    <property type="match status" value="1"/>
</dbReference>
<dbReference type="EMBL" id="CAKKLH010000201">
    <property type="protein sequence ID" value="CAH0105917.1"/>
    <property type="molecule type" value="Genomic_DNA"/>
</dbReference>
<keyword evidence="9" id="KW-1185">Reference proteome</keyword>
<name>A0A8J2RYP6_9CRUS</name>
<dbReference type="EC" id="5.2.1.8" evidence="4"/>
<evidence type="ECO:0000256" key="5">
    <source>
        <dbReference type="PROSITE-ProRule" id="PRU00277"/>
    </source>
</evidence>
<sequence>MFWGLIIEPGKKYSQTVDSSFHISKATLDLSSATDEDITLLLDYEGQQEYILCHLNKGNKQESLDLNFQSGDSISLFTHGQASIHLSGYLLGDDDDDDMTLGDMLEEEEEEEEIDEEMEGKDLRATLQAKAVKRAQPEKSNGKAQKKPKVEMDEEDDDDEEEEAEAEEEEEPKQPSPKPLTKSQKKKEKKAQQQQQQQQSPKPAAAAPQQPQKKKEGASPAGKPQQQQQNKNKKQKQKANDSKTKGKVPESPAKQTLPGGLVVEDLKVGSGPESKKGDMVAVYYNGKLAKNGKQFDQTNKGPGFKFKLGQGRVIKGWDLGVAGMKVGGKRKLTIPASLAYGAGGAPPQIPPHSTLVFEVELKALN</sequence>
<reference evidence="8" key="1">
    <citation type="submission" date="2021-11" db="EMBL/GenBank/DDBJ databases">
        <authorList>
            <person name="Schell T."/>
        </authorList>
    </citation>
    <scope>NUCLEOTIDE SEQUENCE</scope>
    <source>
        <strain evidence="8">M5</strain>
    </source>
</reference>